<reference evidence="1 2" key="1">
    <citation type="submission" date="2023-04" db="EMBL/GenBank/DDBJ databases">
        <title>Genome sequence of Halobacillus naozhouensis KACC 21980.</title>
        <authorList>
            <person name="Kim S."/>
            <person name="Heo J."/>
            <person name="Kwon S.-W."/>
        </authorList>
    </citation>
    <scope>NUCLEOTIDE SEQUENCE [LARGE SCALE GENOMIC DNA]</scope>
    <source>
        <strain evidence="1 2">KCTC 13234</strain>
    </source>
</reference>
<accession>A0ABY8J5G5</accession>
<evidence type="ECO:0000313" key="2">
    <source>
        <dbReference type="Proteomes" id="UP001221597"/>
    </source>
</evidence>
<evidence type="ECO:0008006" key="3">
    <source>
        <dbReference type="Google" id="ProtNLM"/>
    </source>
</evidence>
<organism evidence="1 2">
    <name type="scientific">Halobacillus naozhouensis</name>
    <dbReference type="NCBI Taxonomy" id="554880"/>
    <lineage>
        <taxon>Bacteria</taxon>
        <taxon>Bacillati</taxon>
        <taxon>Bacillota</taxon>
        <taxon>Bacilli</taxon>
        <taxon>Bacillales</taxon>
        <taxon>Bacillaceae</taxon>
        <taxon>Halobacillus</taxon>
    </lineage>
</organism>
<proteinExistence type="predicted"/>
<keyword evidence="2" id="KW-1185">Reference proteome</keyword>
<gene>
    <name evidence="1" type="ORF">P9989_07480</name>
</gene>
<evidence type="ECO:0000313" key="1">
    <source>
        <dbReference type="EMBL" id="WFT76196.1"/>
    </source>
</evidence>
<protein>
    <recommendedName>
        <fullName evidence="3">YpzG-like protein</fullName>
    </recommendedName>
</protein>
<dbReference type="RefSeq" id="WP_283078150.1">
    <property type="nucleotide sequence ID" value="NZ_CP121671.1"/>
</dbReference>
<dbReference type="Proteomes" id="UP001221597">
    <property type="component" value="Chromosome"/>
</dbReference>
<sequence>MGYILPINHYQYMDYKKRVTQTARSPFVLDAVFKATLDQKLQGNEHQQQEQQEKDVKNERFHPLYTPATIHYHTVPQTENISEKVYSNVTGKGLHFSEKV</sequence>
<dbReference type="EMBL" id="CP121671">
    <property type="protein sequence ID" value="WFT76196.1"/>
    <property type="molecule type" value="Genomic_DNA"/>
</dbReference>
<name>A0ABY8J5G5_9BACI</name>